<dbReference type="AlphaFoldDB" id="A0A0F3RML8"/>
<comment type="caution">
    <text evidence="1">The sequence shown here is derived from an EMBL/GenBank/DDBJ whole genome shotgun (WGS) entry which is preliminary data.</text>
</comment>
<evidence type="ECO:0000313" key="2">
    <source>
        <dbReference type="Proteomes" id="UP000033580"/>
    </source>
</evidence>
<gene>
    <name evidence="1" type="ORF">OTUT144_0349</name>
</gene>
<evidence type="ECO:0000313" key="1">
    <source>
        <dbReference type="EMBL" id="KJW07600.1"/>
    </source>
</evidence>
<dbReference type="EMBL" id="LAOR01000014">
    <property type="protein sequence ID" value="KJW07600.1"/>
    <property type="molecule type" value="Genomic_DNA"/>
</dbReference>
<accession>A0A0F3RML8</accession>
<name>A0A0F3RML8_ORITS</name>
<reference evidence="1 2" key="1">
    <citation type="submission" date="2015-01" db="EMBL/GenBank/DDBJ databases">
        <title>Genome Sequencing of Rickettsiales.</title>
        <authorList>
            <person name="Daugherty S.C."/>
            <person name="Su Q."/>
            <person name="Abolude K."/>
            <person name="Beier-Sexton M."/>
            <person name="Carlyon J.A."/>
            <person name="Carter R."/>
            <person name="Day N.P."/>
            <person name="Dumler S.J."/>
            <person name="Dyachenko V."/>
            <person name="Godinez A."/>
            <person name="Kurtti T.J."/>
            <person name="Lichay M."/>
            <person name="Mullins K.E."/>
            <person name="Ott S."/>
            <person name="Pappas-Brown V."/>
            <person name="Paris D.H."/>
            <person name="Patel P."/>
            <person name="Richards A.L."/>
            <person name="Sadzewicz L."/>
            <person name="Sears K."/>
            <person name="Seidman D."/>
            <person name="Sengamalay N."/>
            <person name="Stenos J."/>
            <person name="Tallon L.J."/>
            <person name="Vincent G."/>
            <person name="Fraser C.M."/>
            <person name="Munderloh U."/>
            <person name="Dunning-Hotopp J.C."/>
        </authorList>
    </citation>
    <scope>NUCLEOTIDE SEQUENCE [LARGE SCALE GENOMIC DNA]</scope>
    <source>
        <strain evidence="1 2">UT144</strain>
    </source>
</reference>
<proteinExistence type="predicted"/>
<protein>
    <submittedName>
        <fullName evidence="1">Uncharacterized protein</fullName>
    </submittedName>
</protein>
<sequence length="39" mass="4266">MEPYAGGAAYSPPLTDFIIGEKYILHVSNMSCILITHVI</sequence>
<dbReference type="Proteomes" id="UP000033580">
    <property type="component" value="Unassembled WGS sequence"/>
</dbReference>
<organism evidence="1 2">
    <name type="scientific">Orientia tsutsugamushi str. UT144</name>
    <dbReference type="NCBI Taxonomy" id="1441384"/>
    <lineage>
        <taxon>Bacteria</taxon>
        <taxon>Pseudomonadati</taxon>
        <taxon>Pseudomonadota</taxon>
        <taxon>Alphaproteobacteria</taxon>
        <taxon>Rickettsiales</taxon>
        <taxon>Rickettsiaceae</taxon>
        <taxon>Rickettsieae</taxon>
        <taxon>Orientia</taxon>
    </lineage>
</organism>